<dbReference type="Proteomes" id="UP001652582">
    <property type="component" value="Chromosome 2"/>
</dbReference>
<feature type="compositionally biased region" description="Basic residues" evidence="1">
    <location>
        <begin position="874"/>
        <end position="893"/>
    </location>
</feature>
<name>A0ABM3LQ00_BICAN</name>
<keyword evidence="2" id="KW-1185">Reference proteome</keyword>
<evidence type="ECO:0000313" key="2">
    <source>
        <dbReference type="Proteomes" id="UP001652582"/>
    </source>
</evidence>
<evidence type="ECO:0000313" key="3">
    <source>
        <dbReference type="RefSeq" id="XP_052741116.1"/>
    </source>
</evidence>
<feature type="compositionally biased region" description="Polar residues" evidence="1">
    <location>
        <begin position="987"/>
        <end position="996"/>
    </location>
</feature>
<dbReference type="GeneID" id="112055993"/>
<feature type="compositionally biased region" description="Polar residues" evidence="1">
    <location>
        <begin position="1285"/>
        <end position="1299"/>
    </location>
</feature>
<dbReference type="RefSeq" id="XP_052741116.1">
    <property type="nucleotide sequence ID" value="XM_052885156.1"/>
</dbReference>
<sequence>MEVFKLLENVKSFNEYVSLTQKVVKSVDLKLQMFSNFNNTTMGVALKKAGLHELQYFKTYNECGATIILINWLLQTPASREWSQIGKELTDLIQYLLVNWKTDLAFDNKDWWTFLTIIIKITKGLCEKDTFIVNLMLQKVGEGLLELATASQPSLEQRLAIIQCFNVICLQASQLVRKSLTDRFDTYFTRLALWLASCGDVCAQYAALETLLRWTVERQQRAARAAAAERWFVAARYPPAAVQVFVENEWFHFGSTARYFLNELNASSDVVSVLCRMFLAGNVPITSGSREQWLDLNVATRRLTLMLDHASRRTLRLTRPRTTSCDALVVGEDNAELARMYTAPHGLLLWFKVLDPLRMCGAQVLAGCCEVNIQIGNKQHADKLDLALRAIYANKYQRMPVTAPFPVLDCRGSQRIIDYTSEEETRFSNPPQVIPQEQSELNVTASSTSTTSLLAVQEIAGNISNHFDKQHPVLIKEPNLSIISEHSEVEDRENSPKAPCQVTANIDTTNIVDLLEQEALHHSRHEQTGIRDHNSNVIDKTYSTVVPRYRRCDIREYNFKPIVCEATTDESNTTFVENTPVVPAVNKNKLALRRVVKPTHKGNDLGENIFDYNTIENFFNQHCNENENGELIVSPTLAEILNDSSRDELLTFRYPVNTEAIVSTEVVECLNSIIDDVCRDLEQLKEVTKSTVANTKNLKKSTKKRKPQVIKLKFMNTRTKNVPKKNSNSGLVSRKQNNSNIPPEKQSTGHKLSSPTIKRKRKLYSKSDDFVNANKDLYVSETEDDSLLIQREALTRAVTPYKEMERPRRVAATRNLLNTKNRYDSQKKLDQDILFDRVIKTIDNPDVVLADKKDMDRGAVYNFSSDEDGEFKKKPVPRKTAKKSRTVKSKTTAKTKVDRMRTTRSASKKTVTKSAMSPVTDMIDERIREGPTEPLNTSFSSRQNVPVVTSDDKPGHKRPRMETIGDDSQPVKKTNREKTNKKGKPNVSRTNSSKTDSPLRALQVETVRKVVELDRSIEIIEKMDEGLDMLDLIENPPEEVDGTANISRISINTPVTEIDRSISSIDRSPYKTLVVLDRLDIHDFPYQSDKDSGRRTHSSNSHTKSDIYAKQCGTFSRTEMQPAVVCTKLSKQEIDKYLARKKISDKRTSLTSPHSREIRKKANRKTLISPISLDLDVRKSVTLEKELEEDCLTSERNLTRHELLKYGVTSEKNSFSGLISSKGKSVDRVLRSERNLNRHELRKYVVTSEQNSFSALNSSKGKSVDRVLRSETNLNRHELRKYGVTSEQNSFSAQNSSKGRSVDRVLRSTATKRQHDDIHTASSDDVSPKSRVESWLNDNHPRHSEYAALKEIVSPNFKKLDTILRNQIMNKVLMKMREDIKTDFNKLKLSIQQRTRQKEVEIYEIFAELNKSNQEDMNNLCKKIDTKITRVLCMENEKMADLITMKETILNDLQQAGFP</sequence>
<feature type="region of interest" description="Disordered" evidence="1">
    <location>
        <begin position="867"/>
        <end position="998"/>
    </location>
</feature>
<feature type="compositionally biased region" description="Polar residues" evidence="1">
    <location>
        <begin position="934"/>
        <end position="947"/>
    </location>
</feature>
<feature type="region of interest" description="Disordered" evidence="1">
    <location>
        <begin position="718"/>
        <end position="757"/>
    </location>
</feature>
<reference evidence="3" key="2">
    <citation type="submission" date="2025-08" db="UniProtKB">
        <authorList>
            <consortium name="RefSeq"/>
        </authorList>
    </citation>
    <scope>IDENTIFICATION</scope>
</reference>
<feature type="region of interest" description="Disordered" evidence="1">
    <location>
        <begin position="1280"/>
        <end position="1338"/>
    </location>
</feature>
<reference evidence="2" key="1">
    <citation type="submission" date="2025-05" db="UniProtKB">
        <authorList>
            <consortium name="RefSeq"/>
        </authorList>
    </citation>
    <scope>NUCLEOTIDE SEQUENCE [LARGE SCALE GENOMIC DNA]</scope>
</reference>
<protein>
    <submittedName>
        <fullName evidence="3">Uncharacterized protein LOC112055993</fullName>
    </submittedName>
</protein>
<evidence type="ECO:0000256" key="1">
    <source>
        <dbReference type="SAM" id="MobiDB-lite"/>
    </source>
</evidence>
<organism evidence="2 3">
    <name type="scientific">Bicyclus anynana</name>
    <name type="common">Squinting bush brown butterfly</name>
    <dbReference type="NCBI Taxonomy" id="110368"/>
    <lineage>
        <taxon>Eukaryota</taxon>
        <taxon>Metazoa</taxon>
        <taxon>Ecdysozoa</taxon>
        <taxon>Arthropoda</taxon>
        <taxon>Hexapoda</taxon>
        <taxon>Insecta</taxon>
        <taxon>Pterygota</taxon>
        <taxon>Neoptera</taxon>
        <taxon>Endopterygota</taxon>
        <taxon>Lepidoptera</taxon>
        <taxon>Glossata</taxon>
        <taxon>Ditrysia</taxon>
        <taxon>Papilionoidea</taxon>
        <taxon>Nymphalidae</taxon>
        <taxon>Satyrinae</taxon>
        <taxon>Satyrini</taxon>
        <taxon>Mycalesina</taxon>
        <taxon>Bicyclus</taxon>
    </lineage>
</organism>
<proteinExistence type="predicted"/>
<accession>A0ABM3LQ00</accession>
<feature type="compositionally biased region" description="Polar residues" evidence="1">
    <location>
        <begin position="718"/>
        <end position="756"/>
    </location>
</feature>
<gene>
    <name evidence="3" type="primary">LOC112055993</name>
</gene>